<reference evidence="4" key="1">
    <citation type="submission" date="2016-06" db="EMBL/GenBank/DDBJ databases">
        <title>Parallel loss of symbiosis genes in relatives of nitrogen-fixing non-legume Parasponia.</title>
        <authorList>
            <person name="Van Velzen R."/>
            <person name="Holmer R."/>
            <person name="Bu F."/>
            <person name="Rutten L."/>
            <person name="Van Zeijl A."/>
            <person name="Liu W."/>
            <person name="Santuari L."/>
            <person name="Cao Q."/>
            <person name="Sharma T."/>
            <person name="Shen D."/>
            <person name="Roswanjaya Y."/>
            <person name="Wardhani T."/>
            <person name="Kalhor M.S."/>
            <person name="Jansen J."/>
            <person name="Van den Hoogen J."/>
            <person name="Gungor B."/>
            <person name="Hartog M."/>
            <person name="Hontelez J."/>
            <person name="Verver J."/>
            <person name="Yang W.-C."/>
            <person name="Schijlen E."/>
            <person name="Repin R."/>
            <person name="Schilthuizen M."/>
            <person name="Schranz E."/>
            <person name="Heidstra R."/>
            <person name="Miyata K."/>
            <person name="Fedorova E."/>
            <person name="Kohlen W."/>
            <person name="Bisseling T."/>
            <person name="Smit S."/>
            <person name="Geurts R."/>
        </authorList>
    </citation>
    <scope>NUCLEOTIDE SEQUENCE [LARGE SCALE GENOMIC DNA]</scope>
    <source>
        <strain evidence="4">cv. WU1-14</strain>
    </source>
</reference>
<protein>
    <submittedName>
        <fullName evidence="3">Pentatricopeptide repeat</fullName>
    </submittedName>
</protein>
<dbReference type="PANTHER" id="PTHR47926">
    <property type="entry name" value="PENTATRICOPEPTIDE REPEAT-CONTAINING PROTEIN"/>
    <property type="match status" value="1"/>
</dbReference>
<accession>A0A2P5DRK9</accession>
<dbReference type="GO" id="GO:0009451">
    <property type="term" value="P:RNA modification"/>
    <property type="evidence" value="ECO:0007669"/>
    <property type="project" value="InterPro"/>
</dbReference>
<feature type="repeat" description="PPR" evidence="2">
    <location>
        <begin position="297"/>
        <end position="331"/>
    </location>
</feature>
<dbReference type="Pfam" id="PF01535">
    <property type="entry name" value="PPR"/>
    <property type="match status" value="3"/>
</dbReference>
<comment type="caution">
    <text evidence="3">The sequence shown here is derived from an EMBL/GenBank/DDBJ whole genome shotgun (WGS) entry which is preliminary data.</text>
</comment>
<dbReference type="STRING" id="3476.A0A2P5DRK9"/>
<dbReference type="Pfam" id="PF20431">
    <property type="entry name" value="E_motif"/>
    <property type="match status" value="1"/>
</dbReference>
<dbReference type="FunFam" id="1.25.40.10:FF:000184">
    <property type="entry name" value="Pentatricopeptide repeat-containing protein, chloroplastic"/>
    <property type="match status" value="1"/>
</dbReference>
<dbReference type="OrthoDB" id="1675999at2759"/>
<dbReference type="Gene3D" id="1.25.40.10">
    <property type="entry name" value="Tetratricopeptide repeat domain"/>
    <property type="match status" value="3"/>
</dbReference>
<dbReference type="PANTHER" id="PTHR47926:SF350">
    <property type="entry name" value="(WILD MALAYSIAN BANANA) HYPOTHETICAL PROTEIN"/>
    <property type="match status" value="1"/>
</dbReference>
<dbReference type="Proteomes" id="UP000237105">
    <property type="component" value="Unassembled WGS sequence"/>
</dbReference>
<dbReference type="PROSITE" id="PS51375">
    <property type="entry name" value="PPR"/>
    <property type="match status" value="3"/>
</dbReference>
<dbReference type="Pfam" id="PF13041">
    <property type="entry name" value="PPR_2"/>
    <property type="match status" value="2"/>
</dbReference>
<dbReference type="InterPro" id="IPR002885">
    <property type="entry name" value="PPR_rpt"/>
</dbReference>
<evidence type="ECO:0000313" key="3">
    <source>
        <dbReference type="EMBL" id="PON75911.1"/>
    </source>
</evidence>
<dbReference type="InterPro" id="IPR046848">
    <property type="entry name" value="E_motif"/>
</dbReference>
<keyword evidence="4" id="KW-1185">Reference proteome</keyword>
<dbReference type="Pfam" id="PF12854">
    <property type="entry name" value="PPR_1"/>
    <property type="match status" value="1"/>
</dbReference>
<gene>
    <name evidence="3" type="ORF">PanWU01x14_038620</name>
</gene>
<dbReference type="FunFam" id="1.25.40.10:FF:000470">
    <property type="entry name" value="Pentatricopeptide repeat-containing protein At5g66520"/>
    <property type="match status" value="1"/>
</dbReference>
<dbReference type="InterPro" id="IPR046960">
    <property type="entry name" value="PPR_At4g14850-like_plant"/>
</dbReference>
<evidence type="ECO:0000256" key="2">
    <source>
        <dbReference type="PROSITE-ProRule" id="PRU00708"/>
    </source>
</evidence>
<dbReference type="GO" id="GO:0003723">
    <property type="term" value="F:RNA binding"/>
    <property type="evidence" value="ECO:0007669"/>
    <property type="project" value="InterPro"/>
</dbReference>
<dbReference type="NCBIfam" id="TIGR00756">
    <property type="entry name" value="PPR"/>
    <property type="match status" value="3"/>
</dbReference>
<dbReference type="InterPro" id="IPR011990">
    <property type="entry name" value="TPR-like_helical_dom_sf"/>
</dbReference>
<feature type="repeat" description="PPR" evidence="2">
    <location>
        <begin position="66"/>
        <end position="100"/>
    </location>
</feature>
<name>A0A2P5DRK9_PARAD</name>
<sequence length="520" mass="57759">MGRTFLSLLQRCSTMEELKQIHAQTITHGLSRFTYIASKLLAFSALSDYASMAYAQALFDQITTPSVFDCNSMITGFSRTSKSEKGLSVYAKMRSFGVEPNARTFTSLVKACAVLRLLGQVHCQIVRFGHGSDVYVTSSVVSVYSRCGAMELARRVFDERIDKNVVCWTSLLSGYCGNGLVGEARKVFDEMPERNDVSCSAMVSGYARNGCFYEAIELFRELKTCSNVSLKGSLLVSVLNACASVGAFEEGKWVHLFLDKNGYEYELELGTALVDFYAKCGFIEDAQEIFSRMPDKDVTAWSAMIVGFAANGENKSGLELFTQMERKGPKPNAVTFIGVLSACNHVTLVNKAWLFFGRLTKVYGISPVIEHYGCMIDLLARSGKVKAAEILIRHMPMEPDGAIWGSLLNGCLMHGHVKLGEMVGKFLIQLEPRHSGRYVLLSNMYATIGSWEEVMRLRKMMKQRNVVTVSAWSFIEISGVLHKFVADDKSHSQSSNIYKVLVQLKRELESSSITSGVFLI</sequence>
<feature type="repeat" description="PPR" evidence="2">
    <location>
        <begin position="164"/>
        <end position="198"/>
    </location>
</feature>
<organism evidence="3 4">
    <name type="scientific">Parasponia andersonii</name>
    <name type="common">Sponia andersonii</name>
    <dbReference type="NCBI Taxonomy" id="3476"/>
    <lineage>
        <taxon>Eukaryota</taxon>
        <taxon>Viridiplantae</taxon>
        <taxon>Streptophyta</taxon>
        <taxon>Embryophyta</taxon>
        <taxon>Tracheophyta</taxon>
        <taxon>Spermatophyta</taxon>
        <taxon>Magnoliopsida</taxon>
        <taxon>eudicotyledons</taxon>
        <taxon>Gunneridae</taxon>
        <taxon>Pentapetalae</taxon>
        <taxon>rosids</taxon>
        <taxon>fabids</taxon>
        <taxon>Rosales</taxon>
        <taxon>Cannabaceae</taxon>
        <taxon>Parasponia</taxon>
    </lineage>
</organism>
<evidence type="ECO:0000313" key="4">
    <source>
        <dbReference type="Proteomes" id="UP000237105"/>
    </source>
</evidence>
<keyword evidence="1" id="KW-0677">Repeat</keyword>
<evidence type="ECO:0000256" key="1">
    <source>
        <dbReference type="ARBA" id="ARBA00022737"/>
    </source>
</evidence>
<dbReference type="AlphaFoldDB" id="A0A2P5DRK9"/>
<proteinExistence type="predicted"/>
<dbReference type="EMBL" id="JXTB01000021">
    <property type="protein sequence ID" value="PON75911.1"/>
    <property type="molecule type" value="Genomic_DNA"/>
</dbReference>